<sequence length="78" mass="8525">MGALACDRKWDFECHAKWQKGATEVWSETFTYPQMDSETDATARCKDDMLEAKPKGATSALCKCEGKDEGFLGGLLGG</sequence>
<evidence type="ECO:0000313" key="2">
    <source>
        <dbReference type="Proteomes" id="UP000005801"/>
    </source>
</evidence>
<gene>
    <name evidence="1" type="ORF">PPSIR1_40155</name>
</gene>
<proteinExistence type="predicted"/>
<accession>A6FYG1</accession>
<name>A6FYG1_9BACT</name>
<reference evidence="1 2" key="1">
    <citation type="submission" date="2007-06" db="EMBL/GenBank/DDBJ databases">
        <authorList>
            <person name="Shimkets L."/>
            <person name="Ferriera S."/>
            <person name="Johnson J."/>
            <person name="Kravitz S."/>
            <person name="Beeson K."/>
            <person name="Sutton G."/>
            <person name="Rogers Y.-H."/>
            <person name="Friedman R."/>
            <person name="Frazier M."/>
            <person name="Venter J.C."/>
        </authorList>
    </citation>
    <scope>NUCLEOTIDE SEQUENCE [LARGE SCALE GENOMIC DNA]</scope>
    <source>
        <strain evidence="1 2">SIR-1</strain>
    </source>
</reference>
<organism evidence="1 2">
    <name type="scientific">Plesiocystis pacifica SIR-1</name>
    <dbReference type="NCBI Taxonomy" id="391625"/>
    <lineage>
        <taxon>Bacteria</taxon>
        <taxon>Pseudomonadati</taxon>
        <taxon>Myxococcota</taxon>
        <taxon>Polyangia</taxon>
        <taxon>Nannocystales</taxon>
        <taxon>Nannocystaceae</taxon>
        <taxon>Plesiocystis</taxon>
    </lineage>
</organism>
<protein>
    <submittedName>
        <fullName evidence="1">Uncharacterized protein</fullName>
    </submittedName>
</protein>
<dbReference type="Proteomes" id="UP000005801">
    <property type="component" value="Unassembled WGS sequence"/>
</dbReference>
<dbReference type="AlphaFoldDB" id="A6FYG1"/>
<dbReference type="EMBL" id="ABCS01000004">
    <property type="protein sequence ID" value="EDM81233.1"/>
    <property type="molecule type" value="Genomic_DNA"/>
</dbReference>
<evidence type="ECO:0000313" key="1">
    <source>
        <dbReference type="EMBL" id="EDM81233.1"/>
    </source>
</evidence>
<keyword evidence="2" id="KW-1185">Reference proteome</keyword>
<comment type="caution">
    <text evidence="1">The sequence shown here is derived from an EMBL/GenBank/DDBJ whole genome shotgun (WGS) entry which is preliminary data.</text>
</comment>